<evidence type="ECO:0000259" key="3">
    <source>
        <dbReference type="Pfam" id="PF13807"/>
    </source>
</evidence>
<dbReference type="InterPro" id="IPR050445">
    <property type="entry name" value="Bact_polysacc_biosynth/exp"/>
</dbReference>
<dbReference type="AlphaFoldDB" id="S7TFJ8"/>
<keyword evidence="2" id="KW-1133">Transmembrane helix</keyword>
<organism evidence="4 5">
    <name type="scientific">Desulfococcus multivorans DSM 2059</name>
    <dbReference type="NCBI Taxonomy" id="1121405"/>
    <lineage>
        <taxon>Bacteria</taxon>
        <taxon>Pseudomonadati</taxon>
        <taxon>Thermodesulfobacteriota</taxon>
        <taxon>Desulfobacteria</taxon>
        <taxon>Desulfobacterales</taxon>
        <taxon>Desulfococcaceae</taxon>
        <taxon>Desulfococcus</taxon>
    </lineage>
</organism>
<dbReference type="Pfam" id="PF13807">
    <property type="entry name" value="GNVR"/>
    <property type="match status" value="1"/>
</dbReference>
<dbReference type="RefSeq" id="WP_020877813.1">
    <property type="nucleotide sequence ID" value="NZ_ATHJ01000105.1"/>
</dbReference>
<dbReference type="OrthoDB" id="9795292at2"/>
<dbReference type="Proteomes" id="UP000014977">
    <property type="component" value="Unassembled WGS sequence"/>
</dbReference>
<dbReference type="PANTHER" id="PTHR32309:SF13">
    <property type="entry name" value="FERRIC ENTEROBACTIN TRANSPORT PROTEIN FEPE"/>
    <property type="match status" value="1"/>
</dbReference>
<keyword evidence="2" id="KW-0472">Membrane</keyword>
<feature type="coiled-coil region" evidence="1">
    <location>
        <begin position="180"/>
        <end position="250"/>
    </location>
</feature>
<reference evidence="4 5" key="1">
    <citation type="journal article" date="2013" name="Genome Announc.">
        <title>Draft genome sequences for three mercury-methylating, sulfate-reducing bacteria.</title>
        <authorList>
            <person name="Brown S.D."/>
            <person name="Hurt R.A.Jr."/>
            <person name="Gilmour C.C."/>
            <person name="Elias D.A."/>
        </authorList>
    </citation>
    <scope>NUCLEOTIDE SEQUENCE [LARGE SCALE GENOMIC DNA]</scope>
    <source>
        <strain evidence="4 5">DSM 2059</strain>
    </source>
</reference>
<name>S7TFJ8_DESML</name>
<keyword evidence="5" id="KW-1185">Reference proteome</keyword>
<dbReference type="PANTHER" id="PTHR32309">
    <property type="entry name" value="TYROSINE-PROTEIN KINASE"/>
    <property type="match status" value="1"/>
</dbReference>
<comment type="caution">
    <text evidence="4">The sequence shown here is derived from an EMBL/GenBank/DDBJ whole genome shotgun (WGS) entry which is preliminary data.</text>
</comment>
<evidence type="ECO:0000313" key="4">
    <source>
        <dbReference type="EMBL" id="EPR35997.1"/>
    </source>
</evidence>
<evidence type="ECO:0000256" key="2">
    <source>
        <dbReference type="SAM" id="Phobius"/>
    </source>
</evidence>
<feature type="transmembrane region" description="Helical" evidence="2">
    <location>
        <begin position="482"/>
        <end position="502"/>
    </location>
</feature>
<dbReference type="InterPro" id="IPR032807">
    <property type="entry name" value="GNVR"/>
</dbReference>
<sequence>MADQKLEWKDVKSFIRRRRRSFIIAFLITFISFVILALALPSIYRGETTILIEDRQIPENLVQSTITSYAEERLNVIQRQVLSNDRLRDIIEEFDLYPDIREAEGMGAAIGAMKEAIGLEPESTAFMDPKTGRPMSVTIAFLLSYAGRDPETVQKVTNVLGRLFLEEETRIKERITGATTDFLMAEAEALKARIQEHEQKITAFKSAHFGELPEHNKVNLDAVARLERELDQIDMQIRSLQEQKISLQGQRMSVDPLMPVQVDGQNVARNPSEQLKSLRLKLISLQSVLSDKHPDVKKLKREIEKLEGQVGASGVSGEEIKRLDDLRVRLAGLKSRYGARHPDVVKLEKEIDILERSIAGQRRSGDTRRMAREVPDNPLYISLTTQIASIDASIAGLVSDKASVRNDLARYRQRIETAPMVEKEYGELTRDYTITKEKYDEIMNKLMTAKVAQGMEEGQHGQRFEIKSQAYLPTKPYKPNRIAIMLLGFVLASSFAFGVAAVREFFDHSVKNDKELSELVSVPVLTVISNVQTRQERVKGMLRGLAWAFAVFAVVLIGAKVLDEFVPIREIWDSMILNAKNM</sequence>
<keyword evidence="1" id="KW-0175">Coiled coil</keyword>
<dbReference type="eggNOG" id="COG3206">
    <property type="taxonomic scope" value="Bacteria"/>
</dbReference>
<feature type="domain" description="Tyrosine-protein kinase G-rich" evidence="3">
    <location>
        <begin position="423"/>
        <end position="504"/>
    </location>
</feature>
<dbReference type="GO" id="GO:0004713">
    <property type="term" value="F:protein tyrosine kinase activity"/>
    <property type="evidence" value="ECO:0007669"/>
    <property type="project" value="TreeGrafter"/>
</dbReference>
<accession>S7TFJ8</accession>
<evidence type="ECO:0000313" key="5">
    <source>
        <dbReference type="Proteomes" id="UP000014977"/>
    </source>
</evidence>
<proteinExistence type="predicted"/>
<feature type="transmembrane region" description="Helical" evidence="2">
    <location>
        <begin position="21"/>
        <end position="44"/>
    </location>
</feature>
<keyword evidence="2" id="KW-0812">Transmembrane</keyword>
<feature type="transmembrane region" description="Helical" evidence="2">
    <location>
        <begin position="544"/>
        <end position="562"/>
    </location>
</feature>
<dbReference type="EMBL" id="ATHJ01000105">
    <property type="protein sequence ID" value="EPR35997.1"/>
    <property type="molecule type" value="Genomic_DNA"/>
</dbReference>
<gene>
    <name evidence="4" type="ORF">dsmv_0702</name>
</gene>
<protein>
    <submittedName>
        <fullName evidence="4">Lipopolysaccharide biosynthesis protein</fullName>
    </submittedName>
</protein>
<evidence type="ECO:0000256" key="1">
    <source>
        <dbReference type="SAM" id="Coils"/>
    </source>
</evidence>
<dbReference type="STRING" id="897.B2D07_16170"/>
<dbReference type="GO" id="GO:0005886">
    <property type="term" value="C:plasma membrane"/>
    <property type="evidence" value="ECO:0007669"/>
    <property type="project" value="TreeGrafter"/>
</dbReference>